<dbReference type="SUPFAM" id="SSF53448">
    <property type="entry name" value="Nucleotide-diphospho-sugar transferases"/>
    <property type="match status" value="1"/>
</dbReference>
<protein>
    <submittedName>
        <fullName evidence="2">Glycosyltransferase</fullName>
    </submittedName>
</protein>
<evidence type="ECO:0000313" key="2">
    <source>
        <dbReference type="EMBL" id="KAA5415940.1"/>
    </source>
</evidence>
<gene>
    <name evidence="2" type="ORF">F2Y87_20160</name>
</gene>
<reference evidence="2 3" key="1">
    <citation type="journal article" date="2019" name="Nat. Med.">
        <title>A library of human gut bacterial isolates paired with longitudinal multiomics data enables mechanistic microbiome research.</title>
        <authorList>
            <person name="Poyet M."/>
            <person name="Groussin M."/>
            <person name="Gibbons S.M."/>
            <person name="Avila-Pacheco J."/>
            <person name="Jiang X."/>
            <person name="Kearney S.M."/>
            <person name="Perrotta A.R."/>
            <person name="Berdy B."/>
            <person name="Zhao S."/>
            <person name="Lieberman T.D."/>
            <person name="Swanson P.K."/>
            <person name="Smith M."/>
            <person name="Roesemann S."/>
            <person name="Alexander J.E."/>
            <person name="Rich S.A."/>
            <person name="Livny J."/>
            <person name="Vlamakis H."/>
            <person name="Clish C."/>
            <person name="Bullock K."/>
            <person name="Deik A."/>
            <person name="Scott J."/>
            <person name="Pierce K.A."/>
            <person name="Xavier R.J."/>
            <person name="Alm E.J."/>
        </authorList>
    </citation>
    <scope>NUCLEOTIDE SEQUENCE [LARGE SCALE GENOMIC DNA]</scope>
    <source>
        <strain evidence="2 3">BIOML-A8</strain>
    </source>
</reference>
<dbReference type="EMBL" id="VVYX01000027">
    <property type="protein sequence ID" value="KAA5415940.1"/>
    <property type="molecule type" value="Genomic_DNA"/>
</dbReference>
<sequence length="304" mass="35771">MGSEDHKIKVSIWCTAYNHEKYILQCLDGFVNQQTNFEFEVIVHDDASTDSTASIIREYERKYPNIIKPIYQTVNQYSQKHINMIKTFFLPKAKGKYIAICEGDDYWIDPLKLQKQVDFMEANPICTICSSGYLCKKGNKIVSLELKRSSSGGIWYLLADLNHYWYCKTLTVLFRKEYIQDYLLFVEKLKYSRDYHLVYYLLKQGKGYYFSEPFGVYNMHAGGVCSLIPLSKKSIDRYNCMKELYLKAGDSVTRIGLFSSIMARIRYKGYINRRELLCLLGECMSHIVVLPRYLYNYVRHYIEC</sequence>
<evidence type="ECO:0000313" key="3">
    <source>
        <dbReference type="Proteomes" id="UP000482653"/>
    </source>
</evidence>
<dbReference type="AlphaFoldDB" id="A0A6L3JYF2"/>
<dbReference type="Gene3D" id="3.90.550.10">
    <property type="entry name" value="Spore Coat Polysaccharide Biosynthesis Protein SpsA, Chain A"/>
    <property type="match status" value="1"/>
</dbReference>
<name>A0A6L3JYF2_9BACE</name>
<accession>A0A6L3JYF2</accession>
<dbReference type="RefSeq" id="WP_149947743.1">
    <property type="nucleotide sequence ID" value="NZ_JBBNMF010000023.1"/>
</dbReference>
<dbReference type="InterPro" id="IPR029044">
    <property type="entry name" value="Nucleotide-diphossugar_trans"/>
</dbReference>
<organism evidence="2 3">
    <name type="scientific">Bacteroides cellulosilyticus</name>
    <dbReference type="NCBI Taxonomy" id="246787"/>
    <lineage>
        <taxon>Bacteria</taxon>
        <taxon>Pseudomonadati</taxon>
        <taxon>Bacteroidota</taxon>
        <taxon>Bacteroidia</taxon>
        <taxon>Bacteroidales</taxon>
        <taxon>Bacteroidaceae</taxon>
        <taxon>Bacteroides</taxon>
    </lineage>
</organism>
<comment type="caution">
    <text evidence="2">The sequence shown here is derived from an EMBL/GenBank/DDBJ whole genome shotgun (WGS) entry which is preliminary data.</text>
</comment>
<dbReference type="PANTHER" id="PTHR22916">
    <property type="entry name" value="GLYCOSYLTRANSFERASE"/>
    <property type="match status" value="1"/>
</dbReference>
<dbReference type="Pfam" id="PF00535">
    <property type="entry name" value="Glycos_transf_2"/>
    <property type="match status" value="1"/>
</dbReference>
<proteinExistence type="predicted"/>
<dbReference type="InterPro" id="IPR001173">
    <property type="entry name" value="Glyco_trans_2-like"/>
</dbReference>
<keyword evidence="2" id="KW-0808">Transferase</keyword>
<dbReference type="Proteomes" id="UP000482653">
    <property type="component" value="Unassembled WGS sequence"/>
</dbReference>
<evidence type="ECO:0000259" key="1">
    <source>
        <dbReference type="Pfam" id="PF00535"/>
    </source>
</evidence>
<feature type="domain" description="Glycosyltransferase 2-like" evidence="1">
    <location>
        <begin position="12"/>
        <end position="139"/>
    </location>
</feature>
<dbReference type="GO" id="GO:0016758">
    <property type="term" value="F:hexosyltransferase activity"/>
    <property type="evidence" value="ECO:0007669"/>
    <property type="project" value="UniProtKB-ARBA"/>
</dbReference>
<dbReference type="PANTHER" id="PTHR22916:SF3">
    <property type="entry name" value="UDP-GLCNAC:BETAGAL BETA-1,3-N-ACETYLGLUCOSAMINYLTRANSFERASE-LIKE PROTEIN 1"/>
    <property type="match status" value="1"/>
</dbReference>